<dbReference type="Gene3D" id="3.30.310.170">
    <property type="entry name" value="Outer membrane protein assembly factor BamC"/>
    <property type="match status" value="1"/>
</dbReference>
<accession>E8LMN8</accession>
<evidence type="ECO:0000313" key="2">
    <source>
        <dbReference type="Proteomes" id="UP000018458"/>
    </source>
</evidence>
<reference evidence="1 2" key="1">
    <citation type="submission" date="2011-01" db="EMBL/GenBank/DDBJ databases">
        <authorList>
            <person name="Weinstock G."/>
            <person name="Sodergren E."/>
            <person name="Clifton S."/>
            <person name="Fulton L."/>
            <person name="Fulton B."/>
            <person name="Courtney L."/>
            <person name="Fronick C."/>
            <person name="Harrison M."/>
            <person name="Strong C."/>
            <person name="Farmer C."/>
            <person name="Delahaunty K."/>
            <person name="Markovic C."/>
            <person name="Hall O."/>
            <person name="Minx P."/>
            <person name="Tomlinson C."/>
            <person name="Mitreva M."/>
            <person name="Hou S."/>
            <person name="Chen J."/>
            <person name="Wollam A."/>
            <person name="Pepin K.H."/>
            <person name="Johnson M."/>
            <person name="Bhonagiri V."/>
            <person name="Zhang X."/>
            <person name="Suruliraj S."/>
            <person name="Warren W."/>
            <person name="Chinwalla A."/>
            <person name="Mardis E.R."/>
            <person name="Wilson R.K."/>
        </authorList>
    </citation>
    <scope>NUCLEOTIDE SEQUENCE [LARGE SCALE GENOMIC DNA]</scope>
    <source>
        <strain evidence="2">DSM 22608 / JCM 16073 / KCTC 15190 / YIT 12066</strain>
    </source>
</reference>
<dbReference type="Pfam" id="PF06804">
    <property type="entry name" value="Lipoprotein_18"/>
    <property type="match status" value="1"/>
</dbReference>
<protein>
    <submittedName>
        <fullName evidence="1">NlpB/DapX lipoprotein</fullName>
    </submittedName>
</protein>
<keyword evidence="1" id="KW-0449">Lipoprotein</keyword>
<evidence type="ECO:0000313" key="1">
    <source>
        <dbReference type="EMBL" id="EFY06222.1"/>
    </source>
</evidence>
<keyword evidence="2" id="KW-1185">Reference proteome</keyword>
<dbReference type="InterPro" id="IPR042268">
    <property type="entry name" value="BamC_C"/>
</dbReference>
<name>E8LMN8_SUCHY</name>
<proteinExistence type="predicted"/>
<dbReference type="STRING" id="762983.HMPREF9444_02032"/>
<dbReference type="eggNOG" id="COG3317">
    <property type="taxonomic scope" value="Bacteria"/>
</dbReference>
<dbReference type="InterPro" id="IPR010653">
    <property type="entry name" value="NlpB/DapX"/>
</dbReference>
<organism evidence="1 2">
    <name type="scientific">Succinatimonas hippei (strain DSM 22608 / JCM 16073 / KCTC 15190 / YIT 12066)</name>
    <dbReference type="NCBI Taxonomy" id="762983"/>
    <lineage>
        <taxon>Bacteria</taxon>
        <taxon>Pseudomonadati</taxon>
        <taxon>Pseudomonadota</taxon>
        <taxon>Gammaproteobacteria</taxon>
        <taxon>Aeromonadales</taxon>
        <taxon>Succinivibrionaceae</taxon>
        <taxon>Succinatimonas</taxon>
    </lineage>
</organism>
<dbReference type="HOGENOM" id="CLU_739483_0_0_6"/>
<comment type="caution">
    <text evidence="1">The sequence shown here is derived from an EMBL/GenBank/DDBJ whole genome shotgun (WGS) entry which is preliminary data.</text>
</comment>
<gene>
    <name evidence="1" type="ORF">HMPREF9444_02032</name>
</gene>
<dbReference type="Proteomes" id="UP000018458">
    <property type="component" value="Unassembled WGS sequence"/>
</dbReference>
<sequence length="374" mass="40986">MALSMAVASTQLAGCNIIRHWWQYFDGTVDTSLREPTGYYEHAEVTDIPDQLVVPPGLAVPPSDRSMDVPMLSYTNTGEIGKDIDVRAPVVPLRSALGVNAQWSAGEAIVWLKQGGAHGIADEKQAWQLLGKVLQRLNIEVGQVTPGAFELTTLAADFNEFGVPYTPANRASHALCYHQIYRIRIGRAQNGDLGIASSVIGSMTQLSNGKMLENVLTPIELERFAMGFANSIIKEIDSTVNSQSQDLSNVTVSIGVDNNNQETFTVNAPYDETMRVMQQMLPKYGFIIDEFSISHGSFNVTLEEDDPDFFRDLGVNPFNLEANSYIIRLGVNGDKTVITFYDDDDKPLSATDLAGLYSGFSQALSREFALNSAN</sequence>
<dbReference type="AlphaFoldDB" id="E8LMN8"/>
<dbReference type="EMBL" id="AEVO01000143">
    <property type="protein sequence ID" value="EFY06222.1"/>
    <property type="molecule type" value="Genomic_DNA"/>
</dbReference>